<dbReference type="EMBL" id="CAJVPZ010037203">
    <property type="protein sequence ID" value="CAG8752922.1"/>
    <property type="molecule type" value="Genomic_DNA"/>
</dbReference>
<evidence type="ECO:0000313" key="1">
    <source>
        <dbReference type="EMBL" id="CAG8752922.1"/>
    </source>
</evidence>
<dbReference type="Proteomes" id="UP000789396">
    <property type="component" value="Unassembled WGS sequence"/>
</dbReference>
<organism evidence="1 2">
    <name type="scientific">Racocetra fulgida</name>
    <dbReference type="NCBI Taxonomy" id="60492"/>
    <lineage>
        <taxon>Eukaryota</taxon>
        <taxon>Fungi</taxon>
        <taxon>Fungi incertae sedis</taxon>
        <taxon>Mucoromycota</taxon>
        <taxon>Glomeromycotina</taxon>
        <taxon>Glomeromycetes</taxon>
        <taxon>Diversisporales</taxon>
        <taxon>Gigasporaceae</taxon>
        <taxon>Racocetra</taxon>
    </lineage>
</organism>
<gene>
    <name evidence="1" type="ORF">RFULGI_LOCUS13731</name>
</gene>
<evidence type="ECO:0000313" key="2">
    <source>
        <dbReference type="Proteomes" id="UP000789396"/>
    </source>
</evidence>
<dbReference type="AlphaFoldDB" id="A0A9N9IXW4"/>
<sequence>TAIIQSQPPEKVVQQEYYKIFHEKSKRKYADETINLADKI</sequence>
<feature type="non-terminal residue" evidence="1">
    <location>
        <position position="1"/>
    </location>
</feature>
<protein>
    <submittedName>
        <fullName evidence="1">18368_t:CDS:1</fullName>
    </submittedName>
</protein>
<keyword evidence="2" id="KW-1185">Reference proteome</keyword>
<accession>A0A9N9IXW4</accession>
<reference evidence="1" key="1">
    <citation type="submission" date="2021-06" db="EMBL/GenBank/DDBJ databases">
        <authorList>
            <person name="Kallberg Y."/>
            <person name="Tangrot J."/>
            <person name="Rosling A."/>
        </authorList>
    </citation>
    <scope>NUCLEOTIDE SEQUENCE</scope>
    <source>
        <strain evidence="1">IN212</strain>
    </source>
</reference>
<name>A0A9N9IXW4_9GLOM</name>
<feature type="non-terminal residue" evidence="1">
    <location>
        <position position="40"/>
    </location>
</feature>
<comment type="caution">
    <text evidence="1">The sequence shown here is derived from an EMBL/GenBank/DDBJ whole genome shotgun (WGS) entry which is preliminary data.</text>
</comment>
<proteinExistence type="predicted"/>